<sequence length="49" mass="6077">MYRPVLFRSCKSYALCRREYICFIYICFRIKQTRINYIIFSSNSCVFFI</sequence>
<dbReference type="EMBL" id="KR029607">
    <property type="protein sequence ID" value="AKH48634.1"/>
    <property type="molecule type" value="Genomic_DNA"/>
</dbReference>
<name>A0A0F7L7U0_9VIRU</name>
<evidence type="ECO:0000313" key="1">
    <source>
        <dbReference type="EMBL" id="AKH48634.1"/>
    </source>
</evidence>
<reference evidence="1" key="2">
    <citation type="submission" date="2015-03" db="EMBL/GenBank/DDBJ databases">
        <authorList>
            <person name="Chow C.-E.T."/>
            <person name="Winget D.M."/>
            <person name="White R.A.III."/>
            <person name="Hallam S.J."/>
            <person name="Suttle C.A."/>
        </authorList>
    </citation>
    <scope>NUCLEOTIDE SEQUENCE</scope>
    <source>
        <strain evidence="1">Oxic3_1</strain>
    </source>
</reference>
<protein>
    <submittedName>
        <fullName evidence="1">Uncharacterized protein</fullName>
    </submittedName>
</protein>
<proteinExistence type="predicted"/>
<reference evidence="1" key="1">
    <citation type="journal article" date="2015" name="Front. Microbiol.">
        <title>Combining genomic sequencing methods to explore viral diversity and reveal potential virus-host interactions.</title>
        <authorList>
            <person name="Chow C.E."/>
            <person name="Winget D.M."/>
            <person name="White R.A.III."/>
            <person name="Hallam S.J."/>
            <person name="Suttle C.A."/>
        </authorList>
    </citation>
    <scope>NUCLEOTIDE SEQUENCE</scope>
    <source>
        <strain evidence="1">Oxic3_1</strain>
    </source>
</reference>
<organism evidence="1">
    <name type="scientific">uncultured marine virus</name>
    <dbReference type="NCBI Taxonomy" id="186617"/>
    <lineage>
        <taxon>Viruses</taxon>
        <taxon>environmental samples</taxon>
    </lineage>
</organism>
<accession>A0A0F7L7U0</accession>